<dbReference type="EMBL" id="MH494080">
    <property type="protein sequence ID" value="QBH68064.1"/>
    <property type="molecule type" value="Genomic_DNA"/>
</dbReference>
<organism evidence="1">
    <name type="scientific">Vibrio cholerae</name>
    <dbReference type="NCBI Taxonomy" id="666"/>
    <lineage>
        <taxon>Bacteria</taxon>
        <taxon>Pseudomonadati</taxon>
        <taxon>Pseudomonadota</taxon>
        <taxon>Gammaproteobacteria</taxon>
        <taxon>Vibrionales</taxon>
        <taxon>Vibrionaceae</taxon>
        <taxon>Vibrio</taxon>
    </lineage>
</organism>
<sequence>MFMLVNPIFSPINPLSEVNLTSDKESKKSNLDIDLLLNSTPTLVNSRKLREAVAETATSNKEQEIADSLLGAIDDHTIQLEAISNWTEGGLSAFKGALEMIAQNMLNNPPEDGEYGSYYEDLFQLVLMDVLANAEQYGFSDNSQNRNDVFMQFLSWTLEYVGTGQHNSWVETLPDPEDFANSNPHSGSGGNKGNHLVKIADCVWYGIQKAIKEGKIPQNSLASRLMQFICQGDNSNETENNTGISTHIPPCIYENLYTANRDCNQVVGDNEGFYNSDKGGWITENNNNMSPLMRLTLMSYILQDKSELSTSQVNTILYGSLKEINDLYKKIFNVSEQNQLTADEAPAPDVYHYIIRWNGDTGQSGNANTKDGELEEDQNGWQNEAFDHDPENRPDGVTISLDFHGELNRNWLEDLAKNYPKRILGDEDIKEINRLGDSVKMIMQTLKYWFQIMRDERVSIARNI</sequence>
<accession>A0A481SH76</accession>
<reference evidence="1" key="1">
    <citation type="submission" date="2018-06" db="EMBL/GenBank/DDBJ databases">
        <title>T3SS gene cluster in Vibrio cholerae nonO1/nonO139 isolated in Russia.</title>
        <authorList>
            <person name="Monakhova E.V."/>
            <person name="Pisanov R.V."/>
            <person name="Arkhangel'skaya I.V."/>
        </authorList>
    </citation>
    <scope>NUCLEOTIDE SEQUENCE</scope>
    <source>
        <strain evidence="1">R-9760</strain>
    </source>
</reference>
<protein>
    <submittedName>
        <fullName evidence="1">VopW</fullName>
    </submittedName>
</protein>
<proteinExistence type="predicted"/>
<name>A0A481SH76_VIBCL</name>
<evidence type="ECO:0000313" key="1">
    <source>
        <dbReference type="EMBL" id="QBH68064.1"/>
    </source>
</evidence>
<dbReference type="AlphaFoldDB" id="A0A481SH76"/>
<gene>
    <name evidence="1" type="primary">vopW</name>
</gene>